<dbReference type="Gramene" id="OMERI01G31610.1">
    <property type="protein sequence ID" value="OMERI01G31610.1"/>
    <property type="gene ID" value="OMERI01G31610"/>
</dbReference>
<sequence>MSIKLGAVRIAPCGGRRTRSASSSHTLYQLHVPKFPNDQGIPCLGELGGCNPGVLDDADSKLTLRSPLVPILPEPLVFNDPDHGLQVLNVNIEGEALALLGHAPGVGGGETDAEIEDEGAVEVAGLGDGAEETTQIMRHGLAPVAAAKVGEVLARGELGAREGGWGRRGGGVGPAAAGLAGEGAGVRPARVHPATATADGDEIWWLIV</sequence>
<keyword evidence="2" id="KW-1185">Reference proteome</keyword>
<dbReference type="HOGENOM" id="CLU_1322744_0_0_1"/>
<evidence type="ECO:0000313" key="1">
    <source>
        <dbReference type="EnsemblPlants" id="OMERI01G31610.1"/>
    </source>
</evidence>
<organism evidence="1">
    <name type="scientific">Oryza meridionalis</name>
    <dbReference type="NCBI Taxonomy" id="40149"/>
    <lineage>
        <taxon>Eukaryota</taxon>
        <taxon>Viridiplantae</taxon>
        <taxon>Streptophyta</taxon>
        <taxon>Embryophyta</taxon>
        <taxon>Tracheophyta</taxon>
        <taxon>Spermatophyta</taxon>
        <taxon>Magnoliopsida</taxon>
        <taxon>Liliopsida</taxon>
        <taxon>Poales</taxon>
        <taxon>Poaceae</taxon>
        <taxon>BOP clade</taxon>
        <taxon>Oryzoideae</taxon>
        <taxon>Oryzeae</taxon>
        <taxon>Oryzinae</taxon>
        <taxon>Oryza</taxon>
    </lineage>
</organism>
<name>A0A0E0C966_9ORYZ</name>
<proteinExistence type="predicted"/>
<protein>
    <submittedName>
        <fullName evidence="1">Uncharacterized protein</fullName>
    </submittedName>
</protein>
<evidence type="ECO:0000313" key="2">
    <source>
        <dbReference type="Proteomes" id="UP000008021"/>
    </source>
</evidence>
<reference evidence="1" key="2">
    <citation type="submission" date="2018-05" db="EMBL/GenBank/DDBJ databases">
        <title>OmerRS3 (Oryza meridionalis Reference Sequence Version 3).</title>
        <authorList>
            <person name="Zhang J."/>
            <person name="Kudrna D."/>
            <person name="Lee S."/>
            <person name="Talag J."/>
            <person name="Welchert J."/>
            <person name="Wing R.A."/>
        </authorList>
    </citation>
    <scope>NUCLEOTIDE SEQUENCE [LARGE SCALE GENOMIC DNA]</scope>
    <source>
        <strain evidence="1">cv. OR44</strain>
    </source>
</reference>
<dbReference type="EnsemblPlants" id="OMERI01G31610.1">
    <property type="protein sequence ID" value="OMERI01G31610.1"/>
    <property type="gene ID" value="OMERI01G31610"/>
</dbReference>
<dbReference type="AlphaFoldDB" id="A0A0E0C966"/>
<dbReference type="Proteomes" id="UP000008021">
    <property type="component" value="Chromosome 1"/>
</dbReference>
<accession>A0A0E0C966</accession>
<reference evidence="1" key="1">
    <citation type="submission" date="2015-04" db="UniProtKB">
        <authorList>
            <consortium name="EnsemblPlants"/>
        </authorList>
    </citation>
    <scope>IDENTIFICATION</scope>
</reference>